<dbReference type="EMBL" id="FNNQ01000007">
    <property type="protein sequence ID" value="SDW87482.1"/>
    <property type="molecule type" value="Genomic_DNA"/>
</dbReference>
<evidence type="ECO:0000313" key="2">
    <source>
        <dbReference type="Proteomes" id="UP000198534"/>
    </source>
</evidence>
<keyword evidence="2" id="KW-1185">Reference proteome</keyword>
<dbReference type="AlphaFoldDB" id="A0A1H2X3N1"/>
<gene>
    <name evidence="1" type="ORF">SAMN05444487_10773</name>
</gene>
<proteinExistence type="predicted"/>
<dbReference type="Proteomes" id="UP000198534">
    <property type="component" value="Unassembled WGS sequence"/>
</dbReference>
<reference evidence="1 2" key="1">
    <citation type="submission" date="2016-10" db="EMBL/GenBank/DDBJ databases">
        <authorList>
            <person name="de Groot N.N."/>
        </authorList>
    </citation>
    <scope>NUCLEOTIDE SEQUENCE [LARGE SCALE GENOMIC DNA]</scope>
    <source>
        <strain evidence="1 2">DSM 45610</strain>
    </source>
</reference>
<organism evidence="1 2">
    <name type="scientific">Marininema mesophilum</name>
    <dbReference type="NCBI Taxonomy" id="1048340"/>
    <lineage>
        <taxon>Bacteria</taxon>
        <taxon>Bacillati</taxon>
        <taxon>Bacillota</taxon>
        <taxon>Bacilli</taxon>
        <taxon>Bacillales</taxon>
        <taxon>Thermoactinomycetaceae</taxon>
        <taxon>Marininema</taxon>
    </lineage>
</organism>
<accession>A0A1H2X3N1</accession>
<protein>
    <submittedName>
        <fullName evidence="1">Uncharacterized protein</fullName>
    </submittedName>
</protein>
<sequence length="36" mass="4286">MKFWRVKKYNPANRNKAGHYLKNEWTSFSEIGVDGL</sequence>
<name>A0A1H2X3N1_9BACL</name>
<evidence type="ECO:0000313" key="1">
    <source>
        <dbReference type="EMBL" id="SDW87482.1"/>
    </source>
</evidence>